<dbReference type="Gene3D" id="1.10.10.10">
    <property type="entry name" value="Winged helix-like DNA-binding domain superfamily/Winged helix DNA-binding domain"/>
    <property type="match status" value="1"/>
</dbReference>
<keyword evidence="4" id="KW-0804">Transcription</keyword>
<dbReference type="RefSeq" id="WP_272753293.1">
    <property type="nucleotide sequence ID" value="NZ_JAQQLF010000032.1"/>
</dbReference>
<feature type="domain" description="HTH lysR-type" evidence="5">
    <location>
        <begin position="6"/>
        <end position="63"/>
    </location>
</feature>
<organism evidence="6 7">
    <name type="scientific">Vogesella aquatica</name>
    <dbReference type="NCBI Taxonomy" id="2984206"/>
    <lineage>
        <taxon>Bacteria</taxon>
        <taxon>Pseudomonadati</taxon>
        <taxon>Pseudomonadota</taxon>
        <taxon>Betaproteobacteria</taxon>
        <taxon>Neisseriales</taxon>
        <taxon>Chromobacteriaceae</taxon>
        <taxon>Vogesella</taxon>
    </lineage>
</organism>
<comment type="similarity">
    <text evidence="1">Belongs to the LysR transcriptional regulatory family.</text>
</comment>
<dbReference type="Pfam" id="PF03466">
    <property type="entry name" value="LysR_substrate"/>
    <property type="match status" value="1"/>
</dbReference>
<dbReference type="Proteomes" id="UP001219956">
    <property type="component" value="Unassembled WGS sequence"/>
</dbReference>
<evidence type="ECO:0000256" key="1">
    <source>
        <dbReference type="ARBA" id="ARBA00009437"/>
    </source>
</evidence>
<dbReference type="InterPro" id="IPR058163">
    <property type="entry name" value="LysR-type_TF_proteobact-type"/>
</dbReference>
<dbReference type="PANTHER" id="PTHR30537">
    <property type="entry name" value="HTH-TYPE TRANSCRIPTIONAL REGULATOR"/>
    <property type="match status" value="1"/>
</dbReference>
<dbReference type="Gene3D" id="3.40.190.10">
    <property type="entry name" value="Periplasmic binding protein-like II"/>
    <property type="match status" value="2"/>
</dbReference>
<evidence type="ECO:0000256" key="2">
    <source>
        <dbReference type="ARBA" id="ARBA00023015"/>
    </source>
</evidence>
<evidence type="ECO:0000259" key="5">
    <source>
        <dbReference type="PROSITE" id="PS50931"/>
    </source>
</evidence>
<dbReference type="CDD" id="cd08432">
    <property type="entry name" value="PBP2_GcdR_TrpI_HvrB_AmpR_like"/>
    <property type="match status" value="1"/>
</dbReference>
<dbReference type="PRINTS" id="PR00039">
    <property type="entry name" value="HTHLYSR"/>
</dbReference>
<keyword evidence="7" id="KW-1185">Reference proteome</keyword>
<reference evidence="6 7" key="1">
    <citation type="submission" date="2023-01" db="EMBL/GenBank/DDBJ databases">
        <title>Novel species of the genus Vogesella isolated from rivers.</title>
        <authorList>
            <person name="Lu H."/>
        </authorList>
    </citation>
    <scope>NUCLEOTIDE SEQUENCE [LARGE SCALE GENOMIC DNA]</scope>
    <source>
        <strain evidence="6 7">DC21W</strain>
    </source>
</reference>
<gene>
    <name evidence="6" type="ORF">PQU95_18050</name>
</gene>
<dbReference type="InterPro" id="IPR036388">
    <property type="entry name" value="WH-like_DNA-bd_sf"/>
</dbReference>
<keyword evidence="3" id="KW-0238">DNA-binding</keyword>
<comment type="caution">
    <text evidence="6">The sequence shown here is derived from an EMBL/GenBank/DDBJ whole genome shotgun (WGS) entry which is preliminary data.</text>
</comment>
<dbReference type="SUPFAM" id="SSF53850">
    <property type="entry name" value="Periplasmic binding protein-like II"/>
    <property type="match status" value="1"/>
</dbReference>
<dbReference type="Pfam" id="PF00126">
    <property type="entry name" value="HTH_1"/>
    <property type="match status" value="1"/>
</dbReference>
<name>A0ABT5J2P8_9NEIS</name>
<evidence type="ECO:0000256" key="3">
    <source>
        <dbReference type="ARBA" id="ARBA00023125"/>
    </source>
</evidence>
<dbReference type="PANTHER" id="PTHR30537:SF26">
    <property type="entry name" value="GLYCINE CLEAVAGE SYSTEM TRANSCRIPTIONAL ACTIVATOR"/>
    <property type="match status" value="1"/>
</dbReference>
<dbReference type="PROSITE" id="PS50931">
    <property type="entry name" value="HTH_LYSR"/>
    <property type="match status" value="1"/>
</dbReference>
<evidence type="ECO:0000313" key="7">
    <source>
        <dbReference type="Proteomes" id="UP001219956"/>
    </source>
</evidence>
<evidence type="ECO:0000313" key="6">
    <source>
        <dbReference type="EMBL" id="MDC7719108.1"/>
    </source>
</evidence>
<accession>A0ABT5J2P8</accession>
<sequence>MPRPTLPLYALSVFDAAARHQSFTRAANELCLTQGAVSKQVALLEAHLGYELFHRFARSLRLTPRGEMLHGYVQRAFGVLEQGLDATAMLSTPVNIKAPSCVVRWLLAALRDFNGQHPDIPIQLCSSHDHDVNFAREDFDLAVVYKPHAALGALDTLLFREQLTPVVAPELLARCGQPLQQAADLAHFPLLHPSLDKRDWRQWLAQRQESTVDYRRGTVFDTLDQAMNAAVQGFGVTLGDVTLLHEELASGRVQAPLGPPFANGFAYALAMRPDGPPGVATVQQWLLARAPAG</sequence>
<dbReference type="InterPro" id="IPR036390">
    <property type="entry name" value="WH_DNA-bd_sf"/>
</dbReference>
<evidence type="ECO:0000256" key="4">
    <source>
        <dbReference type="ARBA" id="ARBA00023163"/>
    </source>
</evidence>
<dbReference type="SUPFAM" id="SSF46785">
    <property type="entry name" value="Winged helix' DNA-binding domain"/>
    <property type="match status" value="1"/>
</dbReference>
<dbReference type="InterPro" id="IPR005119">
    <property type="entry name" value="LysR_subst-bd"/>
</dbReference>
<proteinExistence type="inferred from homology"/>
<dbReference type="EMBL" id="JAQQLF010000032">
    <property type="protein sequence ID" value="MDC7719108.1"/>
    <property type="molecule type" value="Genomic_DNA"/>
</dbReference>
<dbReference type="InterPro" id="IPR000847">
    <property type="entry name" value="LysR_HTH_N"/>
</dbReference>
<keyword evidence="2" id="KW-0805">Transcription regulation</keyword>
<protein>
    <submittedName>
        <fullName evidence="6">LysR substrate-binding domain-containing protein</fullName>
    </submittedName>
</protein>